<feature type="compositionally biased region" description="Basic and acidic residues" evidence="1">
    <location>
        <begin position="43"/>
        <end position="65"/>
    </location>
</feature>
<evidence type="ECO:0000313" key="3">
    <source>
        <dbReference type="WBParaSite" id="Hba_15981"/>
    </source>
</evidence>
<feature type="compositionally biased region" description="Basic and acidic residues" evidence="1">
    <location>
        <begin position="1"/>
        <end position="32"/>
    </location>
</feature>
<evidence type="ECO:0000313" key="2">
    <source>
        <dbReference type="Proteomes" id="UP000095283"/>
    </source>
</evidence>
<reference evidence="3" key="1">
    <citation type="submission" date="2016-11" db="UniProtKB">
        <authorList>
            <consortium name="WormBaseParasite"/>
        </authorList>
    </citation>
    <scope>IDENTIFICATION</scope>
</reference>
<organism evidence="2 3">
    <name type="scientific">Heterorhabditis bacteriophora</name>
    <name type="common">Entomopathogenic nematode worm</name>
    <dbReference type="NCBI Taxonomy" id="37862"/>
    <lineage>
        <taxon>Eukaryota</taxon>
        <taxon>Metazoa</taxon>
        <taxon>Ecdysozoa</taxon>
        <taxon>Nematoda</taxon>
        <taxon>Chromadorea</taxon>
        <taxon>Rhabditida</taxon>
        <taxon>Rhabditina</taxon>
        <taxon>Rhabditomorpha</taxon>
        <taxon>Strongyloidea</taxon>
        <taxon>Heterorhabditidae</taxon>
        <taxon>Heterorhabditis</taxon>
    </lineage>
</organism>
<feature type="region of interest" description="Disordered" evidence="1">
    <location>
        <begin position="1"/>
        <end position="69"/>
    </location>
</feature>
<accession>A0A1I7XET6</accession>
<dbReference type="Proteomes" id="UP000095283">
    <property type="component" value="Unplaced"/>
</dbReference>
<evidence type="ECO:0000256" key="1">
    <source>
        <dbReference type="SAM" id="MobiDB-lite"/>
    </source>
</evidence>
<dbReference type="WBParaSite" id="Hba_15981">
    <property type="protein sequence ID" value="Hba_15981"/>
    <property type="gene ID" value="Hba_15981"/>
</dbReference>
<protein>
    <submittedName>
        <fullName evidence="3">Uncharacterized protein</fullName>
    </submittedName>
</protein>
<name>A0A1I7XET6_HETBA</name>
<sequence length="137" mass="14996">MDNGITREKIGTGTDSSRDTRDTDGTLTEEGRASFSSSVSGKDVGRTLPDTKRTQRGRQSDRSGKNEGAVISYASQSRIEMNGNFYQGLRNDTLRGPVQSIPVIVLWPSLSALTGVDCDIILLEREANTWDSLEIQD</sequence>
<keyword evidence="2" id="KW-1185">Reference proteome</keyword>
<proteinExistence type="predicted"/>
<dbReference type="AlphaFoldDB" id="A0A1I7XET6"/>